<evidence type="ECO:0000313" key="6">
    <source>
        <dbReference type="Proteomes" id="UP000460751"/>
    </source>
</evidence>
<dbReference type="AlphaFoldDB" id="A0A9X4YEC0"/>
<evidence type="ECO:0000259" key="4">
    <source>
        <dbReference type="PROSITE" id="PS50112"/>
    </source>
</evidence>
<dbReference type="InterPro" id="IPR000014">
    <property type="entry name" value="PAS"/>
</dbReference>
<comment type="caution">
    <text evidence="5">The sequence shown here is derived from an EMBL/GenBank/DDBJ whole genome shotgun (WGS) entry which is preliminary data.</text>
</comment>
<dbReference type="EMBL" id="WMEX01000009">
    <property type="protein sequence ID" value="MYL27946.1"/>
    <property type="molecule type" value="Genomic_DNA"/>
</dbReference>
<protein>
    <submittedName>
        <fullName evidence="5">PAS domain S-box protein</fullName>
    </submittedName>
</protein>
<organism evidence="5 6">
    <name type="scientific">Vreelandella halophila</name>
    <dbReference type="NCBI Taxonomy" id="86177"/>
    <lineage>
        <taxon>Bacteria</taxon>
        <taxon>Pseudomonadati</taxon>
        <taxon>Pseudomonadota</taxon>
        <taxon>Gammaproteobacteria</taxon>
        <taxon>Oceanospirillales</taxon>
        <taxon>Halomonadaceae</taxon>
        <taxon>Vreelandella</taxon>
    </lineage>
</organism>
<dbReference type="PANTHER" id="PTHR47429:SF2">
    <property type="entry name" value="PROTEIN TWIN LOV 1"/>
    <property type="match status" value="1"/>
</dbReference>
<evidence type="ECO:0000256" key="2">
    <source>
        <dbReference type="ARBA" id="ARBA00022643"/>
    </source>
</evidence>
<dbReference type="RefSeq" id="WP_160899497.1">
    <property type="nucleotide sequence ID" value="NZ_WMEX01000009.1"/>
</dbReference>
<proteinExistence type="predicted"/>
<keyword evidence="3" id="KW-0157">Chromophore</keyword>
<dbReference type="InterPro" id="IPR035965">
    <property type="entry name" value="PAS-like_dom_sf"/>
</dbReference>
<dbReference type="PANTHER" id="PTHR47429">
    <property type="entry name" value="PROTEIN TWIN LOV 1"/>
    <property type="match status" value="1"/>
</dbReference>
<keyword evidence="1" id="KW-0285">Flavoprotein</keyword>
<dbReference type="NCBIfam" id="TIGR00229">
    <property type="entry name" value="sensory_box"/>
    <property type="match status" value="1"/>
</dbReference>
<name>A0A9X4YEC0_9GAMM</name>
<dbReference type="Pfam" id="PF13426">
    <property type="entry name" value="PAS_9"/>
    <property type="match status" value="1"/>
</dbReference>
<reference evidence="5 6" key="1">
    <citation type="submission" date="2019-11" db="EMBL/GenBank/DDBJ databases">
        <title>Genome sequences of 17 halophilic strains isolated from different environments.</title>
        <authorList>
            <person name="Furrow R.E."/>
        </authorList>
    </citation>
    <scope>NUCLEOTIDE SEQUENCE [LARGE SCALE GENOMIC DNA]</scope>
    <source>
        <strain evidence="5 6">22507_15_FS</strain>
    </source>
</reference>
<dbReference type="Gene3D" id="3.30.450.20">
    <property type="entry name" value="PAS domain"/>
    <property type="match status" value="1"/>
</dbReference>
<feature type="domain" description="PAS" evidence="4">
    <location>
        <begin position="35"/>
        <end position="84"/>
    </location>
</feature>
<gene>
    <name evidence="5" type="ORF">GLW01_14220</name>
</gene>
<dbReference type="OrthoDB" id="7991996at2"/>
<dbReference type="PROSITE" id="PS50112">
    <property type="entry name" value="PAS"/>
    <property type="match status" value="1"/>
</dbReference>
<dbReference type="SMART" id="SM00091">
    <property type="entry name" value="PAS"/>
    <property type="match status" value="1"/>
</dbReference>
<keyword evidence="6" id="KW-1185">Reference proteome</keyword>
<dbReference type="Proteomes" id="UP000460751">
    <property type="component" value="Unassembled WGS sequence"/>
</dbReference>
<sequence length="127" mass="13987">MSDPKEALQFPLFRALADISFDSVMVTEAANDHKDSVVVYVNEAFTELTGYSAEEVLGKTPGLLQGPETEKAVTDRLADDLKNHRTFHGSTTNYRKDGSPFTIEWIVTPVLDGGEVTHYVAVQRAAK</sequence>
<evidence type="ECO:0000256" key="1">
    <source>
        <dbReference type="ARBA" id="ARBA00022630"/>
    </source>
</evidence>
<evidence type="ECO:0000313" key="5">
    <source>
        <dbReference type="EMBL" id="MYL27946.1"/>
    </source>
</evidence>
<dbReference type="CDD" id="cd00130">
    <property type="entry name" value="PAS"/>
    <property type="match status" value="1"/>
</dbReference>
<accession>A0A9X4YEC0</accession>
<keyword evidence="2" id="KW-0288">FMN</keyword>
<dbReference type="SUPFAM" id="SSF55785">
    <property type="entry name" value="PYP-like sensor domain (PAS domain)"/>
    <property type="match status" value="1"/>
</dbReference>
<evidence type="ECO:0000256" key="3">
    <source>
        <dbReference type="ARBA" id="ARBA00022991"/>
    </source>
</evidence>